<proteinExistence type="predicted"/>
<feature type="compositionally biased region" description="Polar residues" evidence="1">
    <location>
        <begin position="38"/>
        <end position="48"/>
    </location>
</feature>
<feature type="region of interest" description="Disordered" evidence="1">
    <location>
        <begin position="1"/>
        <end position="48"/>
    </location>
</feature>
<feature type="compositionally biased region" description="Polar residues" evidence="1">
    <location>
        <begin position="242"/>
        <end position="252"/>
    </location>
</feature>
<organism evidence="2 3">
    <name type="scientific">Striga asiatica</name>
    <name type="common">Asiatic witchweed</name>
    <name type="synonym">Buchnera asiatica</name>
    <dbReference type="NCBI Taxonomy" id="4170"/>
    <lineage>
        <taxon>Eukaryota</taxon>
        <taxon>Viridiplantae</taxon>
        <taxon>Streptophyta</taxon>
        <taxon>Embryophyta</taxon>
        <taxon>Tracheophyta</taxon>
        <taxon>Spermatophyta</taxon>
        <taxon>Magnoliopsida</taxon>
        <taxon>eudicotyledons</taxon>
        <taxon>Gunneridae</taxon>
        <taxon>Pentapetalae</taxon>
        <taxon>asterids</taxon>
        <taxon>lamiids</taxon>
        <taxon>Lamiales</taxon>
        <taxon>Orobanchaceae</taxon>
        <taxon>Buchnereae</taxon>
        <taxon>Striga</taxon>
    </lineage>
</organism>
<comment type="caution">
    <text evidence="2">The sequence shown here is derived from an EMBL/GenBank/DDBJ whole genome shotgun (WGS) entry which is preliminary data.</text>
</comment>
<gene>
    <name evidence="2" type="ORF">STAS_09319</name>
</gene>
<evidence type="ECO:0000256" key="1">
    <source>
        <dbReference type="SAM" id="MobiDB-lite"/>
    </source>
</evidence>
<protein>
    <submittedName>
        <fullName evidence="2">Uncharacterized protein</fullName>
    </submittedName>
</protein>
<evidence type="ECO:0000313" key="3">
    <source>
        <dbReference type="Proteomes" id="UP000325081"/>
    </source>
</evidence>
<keyword evidence="3" id="KW-1185">Reference proteome</keyword>
<dbReference type="EMBL" id="BKCP01004705">
    <property type="protein sequence ID" value="GER33207.1"/>
    <property type="molecule type" value="Genomic_DNA"/>
</dbReference>
<evidence type="ECO:0000313" key="2">
    <source>
        <dbReference type="EMBL" id="GER33207.1"/>
    </source>
</evidence>
<accession>A0A5A7PLJ3</accession>
<reference evidence="3" key="1">
    <citation type="journal article" date="2019" name="Curr. Biol.">
        <title>Genome Sequence of Striga asiatica Provides Insight into the Evolution of Plant Parasitism.</title>
        <authorList>
            <person name="Yoshida S."/>
            <person name="Kim S."/>
            <person name="Wafula E.K."/>
            <person name="Tanskanen J."/>
            <person name="Kim Y.M."/>
            <person name="Honaas L."/>
            <person name="Yang Z."/>
            <person name="Spallek T."/>
            <person name="Conn C.E."/>
            <person name="Ichihashi Y."/>
            <person name="Cheong K."/>
            <person name="Cui S."/>
            <person name="Der J.P."/>
            <person name="Gundlach H."/>
            <person name="Jiao Y."/>
            <person name="Hori C."/>
            <person name="Ishida J.K."/>
            <person name="Kasahara H."/>
            <person name="Kiba T."/>
            <person name="Kim M.S."/>
            <person name="Koo N."/>
            <person name="Laohavisit A."/>
            <person name="Lee Y.H."/>
            <person name="Lumba S."/>
            <person name="McCourt P."/>
            <person name="Mortimer J.C."/>
            <person name="Mutuku J.M."/>
            <person name="Nomura T."/>
            <person name="Sasaki-Sekimoto Y."/>
            <person name="Seto Y."/>
            <person name="Wang Y."/>
            <person name="Wakatake T."/>
            <person name="Sakakibara H."/>
            <person name="Demura T."/>
            <person name="Yamaguchi S."/>
            <person name="Yoneyama K."/>
            <person name="Manabe R.I."/>
            <person name="Nelson D.C."/>
            <person name="Schulman A.H."/>
            <person name="Timko M.P."/>
            <person name="dePamphilis C.W."/>
            <person name="Choi D."/>
            <person name="Shirasu K."/>
        </authorList>
    </citation>
    <scope>NUCLEOTIDE SEQUENCE [LARGE SCALE GENOMIC DNA]</scope>
    <source>
        <strain evidence="3">cv. UVA1</strain>
    </source>
</reference>
<feature type="region of interest" description="Disordered" evidence="1">
    <location>
        <begin position="222"/>
        <end position="255"/>
    </location>
</feature>
<dbReference type="PANTHER" id="PTHR33018">
    <property type="entry name" value="OS10G0338966 PROTEIN-RELATED"/>
    <property type="match status" value="1"/>
</dbReference>
<feature type="compositionally biased region" description="Low complexity" evidence="1">
    <location>
        <begin position="25"/>
        <end position="37"/>
    </location>
</feature>
<name>A0A5A7PLJ3_STRAF</name>
<dbReference type="Proteomes" id="UP000325081">
    <property type="component" value="Unassembled WGS sequence"/>
</dbReference>
<dbReference type="AlphaFoldDB" id="A0A5A7PLJ3"/>
<dbReference type="PANTHER" id="PTHR33018:SF34">
    <property type="entry name" value="OS02G0472350 PROTEIN"/>
    <property type="match status" value="1"/>
</dbReference>
<sequence>MKHTGSSFALDGEQPCVRGRNLQAQRPRPTIQRPPTRSSLTDNKQSQTNFCGRFLRRRRFGDDLDFRNLGRRRSDDGRLRTAKDFGKGDRRTIWGREMETDGRFERSANGPDPKTKNKFNSYIAVLGKSKVSILIPDWRKVTDRNKEQIWQALLEQYDVPDNEKLREKVFSRAGDAWRGFKTRLSDYIFEDKIEELMVIVASAKVPKAAVITNETLSASITADEVPVPPNQQATRPGDTDKVTSQQQPQRLSPNRVISDILSRDRLLQPLY</sequence>